<dbReference type="EMBL" id="JAYWIO010000003">
    <property type="protein sequence ID" value="KAK7277000.1"/>
    <property type="molecule type" value="Genomic_DNA"/>
</dbReference>
<dbReference type="Proteomes" id="UP001372338">
    <property type="component" value="Unassembled WGS sequence"/>
</dbReference>
<sequence>MPDIAFRREDNRCFMPNGTVLENLDNADATRKTLKYFLLKLGPSSIHGYDQSIRDENEHQRTCRTCENYGKIKSVSVLI</sequence>
<name>A0AAN9IH45_CROPI</name>
<keyword evidence="2" id="KW-1185">Reference proteome</keyword>
<dbReference type="AlphaFoldDB" id="A0AAN9IH45"/>
<gene>
    <name evidence="1" type="ORF">RIF29_18149</name>
</gene>
<evidence type="ECO:0000313" key="2">
    <source>
        <dbReference type="Proteomes" id="UP001372338"/>
    </source>
</evidence>
<reference evidence="1 2" key="1">
    <citation type="submission" date="2024-01" db="EMBL/GenBank/DDBJ databases">
        <title>The genomes of 5 underutilized Papilionoideae crops provide insights into root nodulation and disease resistanc.</title>
        <authorList>
            <person name="Yuan L."/>
        </authorList>
    </citation>
    <scope>NUCLEOTIDE SEQUENCE [LARGE SCALE GENOMIC DNA]</scope>
    <source>
        <strain evidence="1">ZHUSHIDOU_FW_LH</strain>
        <tissue evidence="1">Leaf</tissue>
    </source>
</reference>
<accession>A0AAN9IH45</accession>
<evidence type="ECO:0000313" key="1">
    <source>
        <dbReference type="EMBL" id="KAK7277000.1"/>
    </source>
</evidence>
<comment type="caution">
    <text evidence="1">The sequence shown here is derived from an EMBL/GenBank/DDBJ whole genome shotgun (WGS) entry which is preliminary data.</text>
</comment>
<organism evidence="1 2">
    <name type="scientific">Crotalaria pallida</name>
    <name type="common">Smooth rattlebox</name>
    <name type="synonym">Crotalaria striata</name>
    <dbReference type="NCBI Taxonomy" id="3830"/>
    <lineage>
        <taxon>Eukaryota</taxon>
        <taxon>Viridiplantae</taxon>
        <taxon>Streptophyta</taxon>
        <taxon>Embryophyta</taxon>
        <taxon>Tracheophyta</taxon>
        <taxon>Spermatophyta</taxon>
        <taxon>Magnoliopsida</taxon>
        <taxon>eudicotyledons</taxon>
        <taxon>Gunneridae</taxon>
        <taxon>Pentapetalae</taxon>
        <taxon>rosids</taxon>
        <taxon>fabids</taxon>
        <taxon>Fabales</taxon>
        <taxon>Fabaceae</taxon>
        <taxon>Papilionoideae</taxon>
        <taxon>50 kb inversion clade</taxon>
        <taxon>genistoids sensu lato</taxon>
        <taxon>core genistoids</taxon>
        <taxon>Crotalarieae</taxon>
        <taxon>Crotalaria</taxon>
    </lineage>
</organism>
<protein>
    <submittedName>
        <fullName evidence="1">Uncharacterized protein</fullName>
    </submittedName>
</protein>
<proteinExistence type="predicted"/>